<dbReference type="InterPro" id="IPR003961">
    <property type="entry name" value="FN3_dom"/>
</dbReference>
<dbReference type="Pfam" id="PF00041">
    <property type="entry name" value="fn3"/>
    <property type="match status" value="1"/>
</dbReference>
<feature type="chain" id="PRO_5022090527" evidence="2">
    <location>
        <begin position="23"/>
        <end position="504"/>
    </location>
</feature>
<sequence>MKKKLPFLLLFLTILSYQTTVAFQDPCEPTANLAVTNITTTSATLSWTNPSGATSWEVELLPATAVPTGIGIVTTTNPYVVSDLLVCTEYKYYVRSICSEGVSSTWTGPMYFTTGCTGNTTCPVEEQCNYSFMLTDSGSNGWNGSTMSVVQNGVNVALLQLAAGGAQTVTVSLCDNVPFQLLWNNGGTAPTEIGVSIQNAMSQTLFTKPAGTGSPNSLLFDGLAQCVADGCYAPYNVTATTSGTTTTVSWADVATGSWVYYLASPTDPEPTSATTPTGTVTTNPFNITTAPNTEYVIYVKQNCFGMFFSDWSEGFSFDTYTGYSVSAIVMADTNGDGVCNDLDTIITGIEVLATLNGTAIPSLFTGENASVSFDNLPEGEGTFTLQPIAPEGYETAEAETITLDFTEENMVYVLSFCLEPIPTTGLKDTVLNNVTLYPNPVKNVLTVQTQNVAVENIIVFDVNGRQCLSVGNTNSIDMHALTTGIYFVRVTTANGVEVKKVIKE</sequence>
<dbReference type="InterPro" id="IPR036116">
    <property type="entry name" value="FN3_sf"/>
</dbReference>
<dbReference type="PROSITE" id="PS50853">
    <property type="entry name" value="FN3"/>
    <property type="match status" value="1"/>
</dbReference>
<evidence type="ECO:0000256" key="1">
    <source>
        <dbReference type="ARBA" id="ARBA00022729"/>
    </source>
</evidence>
<dbReference type="InterPro" id="IPR026444">
    <property type="entry name" value="Secre_tail"/>
</dbReference>
<dbReference type="SUPFAM" id="SSF49265">
    <property type="entry name" value="Fibronectin type III"/>
    <property type="match status" value="1"/>
</dbReference>
<evidence type="ECO:0000259" key="3">
    <source>
        <dbReference type="PROSITE" id="PS50853"/>
    </source>
</evidence>
<protein>
    <submittedName>
        <fullName evidence="4">T9SS type A sorting domain-containing protein</fullName>
    </submittedName>
</protein>
<keyword evidence="1 2" id="KW-0732">Signal</keyword>
<keyword evidence="5" id="KW-1185">Reference proteome</keyword>
<dbReference type="AlphaFoldDB" id="A0A552UWY1"/>
<dbReference type="Gene3D" id="2.60.40.10">
    <property type="entry name" value="Immunoglobulins"/>
    <property type="match status" value="2"/>
</dbReference>
<dbReference type="OrthoDB" id="608579at2"/>
<evidence type="ECO:0000313" key="4">
    <source>
        <dbReference type="EMBL" id="TRW22743.1"/>
    </source>
</evidence>
<dbReference type="SMART" id="SM00060">
    <property type="entry name" value="FN3"/>
    <property type="match status" value="1"/>
</dbReference>
<evidence type="ECO:0000313" key="5">
    <source>
        <dbReference type="Proteomes" id="UP000320643"/>
    </source>
</evidence>
<dbReference type="NCBIfam" id="TIGR04183">
    <property type="entry name" value="Por_Secre_tail"/>
    <property type="match status" value="1"/>
</dbReference>
<evidence type="ECO:0000256" key="2">
    <source>
        <dbReference type="SAM" id="SignalP"/>
    </source>
</evidence>
<name>A0A552UWY1_9FLAO</name>
<dbReference type="CDD" id="cd00063">
    <property type="entry name" value="FN3"/>
    <property type="match status" value="1"/>
</dbReference>
<dbReference type="InterPro" id="IPR013783">
    <property type="entry name" value="Ig-like_fold"/>
</dbReference>
<feature type="signal peptide" evidence="2">
    <location>
        <begin position="1"/>
        <end position="22"/>
    </location>
</feature>
<dbReference type="Pfam" id="PF18962">
    <property type="entry name" value="Por_Secre_tail"/>
    <property type="match status" value="1"/>
</dbReference>
<accession>A0A552UWY1</accession>
<dbReference type="RefSeq" id="WP_143374392.1">
    <property type="nucleotide sequence ID" value="NZ_VJVZ01000011.1"/>
</dbReference>
<dbReference type="EMBL" id="VJVZ01000011">
    <property type="protein sequence ID" value="TRW22743.1"/>
    <property type="molecule type" value="Genomic_DNA"/>
</dbReference>
<proteinExistence type="predicted"/>
<comment type="caution">
    <text evidence="4">The sequence shown here is derived from an EMBL/GenBank/DDBJ whole genome shotgun (WGS) entry which is preliminary data.</text>
</comment>
<reference evidence="4 5" key="1">
    <citation type="submission" date="2019-07" db="EMBL/GenBank/DDBJ databases">
        <title>Flavobacterium sp. nov., isolated from glacier ice.</title>
        <authorList>
            <person name="Liu Q."/>
            <person name="Xin Y.-H."/>
        </authorList>
    </citation>
    <scope>NUCLEOTIDE SEQUENCE [LARGE SCALE GENOMIC DNA]</scope>
    <source>
        <strain evidence="4 5">ZT4R6</strain>
    </source>
</reference>
<organism evidence="4 5">
    <name type="scientific">Flavobacterium zepuense</name>
    <dbReference type="NCBI Taxonomy" id="2593302"/>
    <lineage>
        <taxon>Bacteria</taxon>
        <taxon>Pseudomonadati</taxon>
        <taxon>Bacteroidota</taxon>
        <taxon>Flavobacteriia</taxon>
        <taxon>Flavobacteriales</taxon>
        <taxon>Flavobacteriaceae</taxon>
        <taxon>Flavobacterium</taxon>
    </lineage>
</organism>
<gene>
    <name evidence="4" type="ORF">FMM05_15915</name>
</gene>
<feature type="domain" description="Fibronectin type-III" evidence="3">
    <location>
        <begin position="29"/>
        <end position="117"/>
    </location>
</feature>
<dbReference type="Proteomes" id="UP000320643">
    <property type="component" value="Unassembled WGS sequence"/>
</dbReference>